<dbReference type="AlphaFoldDB" id="A0A292ZC73"/>
<reference evidence="1 2" key="1">
    <citation type="journal article" date="2013" name="Biodegradation">
        <title>Occurrence of 4-tert-butylphenol (4-t-BP) biodegradation in an aquatic sample caused by the presence of Spirodela polyrrhiza and isolation of a 4-t-BP-utilizing bacterium.</title>
        <authorList>
            <person name="Ogata Y."/>
            <person name="Toyama T."/>
            <person name="Yu N."/>
            <person name="Wang X."/>
            <person name="Sei K."/>
            <person name="Ike M."/>
        </authorList>
    </citation>
    <scope>NUCLEOTIDE SEQUENCE [LARGE SCALE GENOMIC DNA]</scope>
    <source>
        <strain evidence="1 2">OMI</strain>
    </source>
</reference>
<organism evidence="1 2">
    <name type="scientific">Sphingobium fuliginis (strain ATCC 27551)</name>
    <dbReference type="NCBI Taxonomy" id="336203"/>
    <lineage>
        <taxon>Bacteria</taxon>
        <taxon>Pseudomonadati</taxon>
        <taxon>Pseudomonadota</taxon>
        <taxon>Alphaproteobacteria</taxon>
        <taxon>Sphingomonadales</taxon>
        <taxon>Sphingomonadaceae</taxon>
        <taxon>Sphingobium</taxon>
    </lineage>
</organism>
<protein>
    <submittedName>
        <fullName evidence="1">Uncharacterized protein</fullName>
    </submittedName>
</protein>
<proteinExistence type="predicted"/>
<evidence type="ECO:0000313" key="1">
    <source>
        <dbReference type="EMBL" id="GAY20444.1"/>
    </source>
</evidence>
<dbReference type="EMBL" id="BEWI01000030">
    <property type="protein sequence ID" value="GAY20444.1"/>
    <property type="molecule type" value="Genomic_DNA"/>
</dbReference>
<comment type="caution">
    <text evidence="1">The sequence shown here is derived from an EMBL/GenBank/DDBJ whole genome shotgun (WGS) entry which is preliminary data.</text>
</comment>
<sequence>MLKDIGKSAFLKLEKALDAYLVVGDDGAIITAGHRHHRLKF</sequence>
<dbReference type="Proteomes" id="UP000221538">
    <property type="component" value="Unassembled WGS sequence"/>
</dbReference>
<reference evidence="1 2" key="2">
    <citation type="journal article" date="2013" name="Environ. Sci. Technol.">
        <title>The 4-tert-butylphenol-utilizing bacterium Sphingobium fuliginis OMI can degrade bisphenols via phenolic ring hydroxylation and meta-cleavage pathway.</title>
        <authorList>
            <person name="Ogata Y."/>
            <person name="Goda S."/>
            <person name="Toyama T."/>
            <person name="Sei K."/>
            <person name="Ike M."/>
        </authorList>
    </citation>
    <scope>NUCLEOTIDE SEQUENCE [LARGE SCALE GENOMIC DNA]</scope>
    <source>
        <strain evidence="1 2">OMI</strain>
    </source>
</reference>
<evidence type="ECO:0000313" key="2">
    <source>
        <dbReference type="Proteomes" id="UP000221538"/>
    </source>
</evidence>
<accession>A0A292ZC73</accession>
<name>A0A292ZC73_SPHSA</name>
<gene>
    <name evidence="1" type="ORF">SFOMI_0968</name>
</gene>